<dbReference type="GO" id="GO:0016020">
    <property type="term" value="C:membrane"/>
    <property type="evidence" value="ECO:0007669"/>
    <property type="project" value="UniProtKB-SubCell"/>
</dbReference>
<name>A0AAN8FKU0_TRICO</name>
<dbReference type="InterPro" id="IPR044770">
    <property type="entry name" value="MFS_spinster-like"/>
</dbReference>
<dbReference type="AlphaFoldDB" id="A0AAN8FKU0"/>
<proteinExistence type="predicted"/>
<comment type="caution">
    <text evidence="7">The sequence shown here is derived from an EMBL/GenBank/DDBJ whole genome shotgun (WGS) entry which is preliminary data.</text>
</comment>
<protein>
    <submittedName>
        <fullName evidence="7">Uncharacterized protein</fullName>
    </submittedName>
</protein>
<reference evidence="7 8" key="1">
    <citation type="submission" date="2019-10" db="EMBL/GenBank/DDBJ databases">
        <title>Assembly and Annotation for the nematode Trichostrongylus colubriformis.</title>
        <authorList>
            <person name="Martin J."/>
        </authorList>
    </citation>
    <scope>NUCLEOTIDE SEQUENCE [LARGE SCALE GENOMIC DNA]</scope>
    <source>
        <strain evidence="7">G859</strain>
        <tissue evidence="7">Whole worm</tissue>
    </source>
</reference>
<evidence type="ECO:0000256" key="2">
    <source>
        <dbReference type="ARBA" id="ARBA00022448"/>
    </source>
</evidence>
<evidence type="ECO:0000256" key="5">
    <source>
        <dbReference type="ARBA" id="ARBA00023136"/>
    </source>
</evidence>
<comment type="subcellular location">
    <subcellularLocation>
        <location evidence="1">Membrane</location>
        <topology evidence="1">Multi-pass membrane protein</topology>
    </subcellularLocation>
</comment>
<evidence type="ECO:0000256" key="4">
    <source>
        <dbReference type="ARBA" id="ARBA00022989"/>
    </source>
</evidence>
<feature type="transmembrane region" description="Helical" evidence="6">
    <location>
        <begin position="91"/>
        <end position="116"/>
    </location>
</feature>
<keyword evidence="2" id="KW-0813">Transport</keyword>
<dbReference type="PANTHER" id="PTHR23505:SF88">
    <property type="entry name" value="MAJOR FACILITATOR SUPERFAMILY (MFS) PROFILE DOMAIN-CONTAINING PROTEIN"/>
    <property type="match status" value="1"/>
</dbReference>
<dbReference type="PANTHER" id="PTHR23505">
    <property type="entry name" value="SPINSTER"/>
    <property type="match status" value="1"/>
</dbReference>
<dbReference type="InterPro" id="IPR036259">
    <property type="entry name" value="MFS_trans_sf"/>
</dbReference>
<evidence type="ECO:0000313" key="8">
    <source>
        <dbReference type="Proteomes" id="UP001331761"/>
    </source>
</evidence>
<dbReference type="SUPFAM" id="SSF103473">
    <property type="entry name" value="MFS general substrate transporter"/>
    <property type="match status" value="1"/>
</dbReference>
<evidence type="ECO:0000256" key="6">
    <source>
        <dbReference type="SAM" id="Phobius"/>
    </source>
</evidence>
<keyword evidence="8" id="KW-1185">Reference proteome</keyword>
<keyword evidence="4 6" id="KW-1133">Transmembrane helix</keyword>
<gene>
    <name evidence="7" type="ORF">GCK32_017659</name>
</gene>
<feature type="non-terminal residue" evidence="7">
    <location>
        <position position="1"/>
    </location>
</feature>
<evidence type="ECO:0000256" key="3">
    <source>
        <dbReference type="ARBA" id="ARBA00022692"/>
    </source>
</evidence>
<organism evidence="7 8">
    <name type="scientific">Trichostrongylus colubriformis</name>
    <name type="common">Black scour worm</name>
    <dbReference type="NCBI Taxonomy" id="6319"/>
    <lineage>
        <taxon>Eukaryota</taxon>
        <taxon>Metazoa</taxon>
        <taxon>Ecdysozoa</taxon>
        <taxon>Nematoda</taxon>
        <taxon>Chromadorea</taxon>
        <taxon>Rhabditida</taxon>
        <taxon>Rhabditina</taxon>
        <taxon>Rhabditomorpha</taxon>
        <taxon>Strongyloidea</taxon>
        <taxon>Trichostrongylidae</taxon>
        <taxon>Trichostrongylus</taxon>
    </lineage>
</organism>
<dbReference type="EMBL" id="WIXE01005736">
    <property type="protein sequence ID" value="KAK5981921.1"/>
    <property type="molecule type" value="Genomic_DNA"/>
</dbReference>
<keyword evidence="3 6" id="KW-0812">Transmembrane</keyword>
<keyword evidence="5 6" id="KW-0472">Membrane</keyword>
<sequence>DIMGVAGNDVAEKKIQQIDTISILDKLELERQEKERQALELKVPRVYLSMAILFCINLLNYMDRYTIAGVLTNIQGYYGINDAQGGLLQTIFMVFFMICSPICGFLGDSGLGFMVGSSVAALTNDWRWGIRITAVLGVFCLLAIIIFIREPERGGAERERGEIATEVVATSYTDDLKSLVSK</sequence>
<dbReference type="Gene3D" id="1.20.1250.20">
    <property type="entry name" value="MFS general substrate transporter like domains"/>
    <property type="match status" value="2"/>
</dbReference>
<evidence type="ECO:0000256" key="1">
    <source>
        <dbReference type="ARBA" id="ARBA00004141"/>
    </source>
</evidence>
<dbReference type="Proteomes" id="UP001331761">
    <property type="component" value="Unassembled WGS sequence"/>
</dbReference>
<feature type="transmembrane region" description="Helical" evidence="6">
    <location>
        <begin position="128"/>
        <end position="148"/>
    </location>
</feature>
<accession>A0AAN8FKU0</accession>
<evidence type="ECO:0000313" key="7">
    <source>
        <dbReference type="EMBL" id="KAK5981921.1"/>
    </source>
</evidence>